<protein>
    <submittedName>
        <fullName evidence="4">Uncharacterized protein</fullName>
    </submittedName>
</protein>
<keyword evidence="2" id="KW-0472">Membrane</keyword>
<evidence type="ECO:0000256" key="3">
    <source>
        <dbReference type="SAM" id="SignalP"/>
    </source>
</evidence>
<keyword evidence="3" id="KW-0732">Signal</keyword>
<name>A0A9P8XS38_9PEZI</name>
<feature type="region of interest" description="Disordered" evidence="1">
    <location>
        <begin position="34"/>
        <end position="55"/>
    </location>
</feature>
<proteinExistence type="predicted"/>
<keyword evidence="2" id="KW-0812">Transmembrane</keyword>
<dbReference type="RefSeq" id="XP_046004306.1">
    <property type="nucleotide sequence ID" value="XM_046155992.1"/>
</dbReference>
<dbReference type="EMBL" id="JAGTJQ010000016">
    <property type="protein sequence ID" value="KAH7010821.1"/>
    <property type="molecule type" value="Genomic_DNA"/>
</dbReference>
<evidence type="ECO:0000256" key="2">
    <source>
        <dbReference type="SAM" id="Phobius"/>
    </source>
</evidence>
<dbReference type="GeneID" id="70185538"/>
<dbReference type="OrthoDB" id="3852249at2759"/>
<feature type="chain" id="PRO_5040315519" evidence="3">
    <location>
        <begin position="19"/>
        <end position="366"/>
    </location>
</feature>
<comment type="caution">
    <text evidence="4">The sequence shown here is derived from an EMBL/GenBank/DDBJ whole genome shotgun (WGS) entry which is preliminary data.</text>
</comment>
<sequence>MAWLKLSTLSELVRVVDAASNMYTNIRTRGASSAQTRAYEASQSSAKHATRAEQERQRAYRAMRDAYDRGGISAISPREVQVPLDAFNSGSAFTSLFAATAVIGVVLAAKAANELRRMRIHVEEIRDELGAQTNAMVQGWQNNGFGAFIYEFLRTEIEDHGGEDTVGRHAFYIYNPTTGADVVFKQKVLDDPLPRSFGGFSSDIEAIFRLMWANRQTLRDIMPREEADAVVFHLLIPAKRTMAVLDRMAIHESIGKLVIKGHTDEGACLVWLNFVRLPRQVTLHDIRNLNTDLAFREKTQARWEMGVKGGLACAFGTIASAILFPPAVPAFCVGYTAGVGGGMIIGLGADIYEKTLAEPRMLGPPS</sequence>
<feature type="transmembrane region" description="Helical" evidence="2">
    <location>
        <begin position="333"/>
        <end position="352"/>
    </location>
</feature>
<keyword evidence="2" id="KW-1133">Transmembrane helix</keyword>
<feature type="signal peptide" evidence="3">
    <location>
        <begin position="1"/>
        <end position="18"/>
    </location>
</feature>
<reference evidence="4" key="1">
    <citation type="journal article" date="2021" name="Nat. Commun.">
        <title>Genetic determinants of endophytism in the Arabidopsis root mycobiome.</title>
        <authorList>
            <person name="Mesny F."/>
            <person name="Miyauchi S."/>
            <person name="Thiergart T."/>
            <person name="Pickel B."/>
            <person name="Atanasova L."/>
            <person name="Karlsson M."/>
            <person name="Huettel B."/>
            <person name="Barry K.W."/>
            <person name="Haridas S."/>
            <person name="Chen C."/>
            <person name="Bauer D."/>
            <person name="Andreopoulos W."/>
            <person name="Pangilinan J."/>
            <person name="LaButti K."/>
            <person name="Riley R."/>
            <person name="Lipzen A."/>
            <person name="Clum A."/>
            <person name="Drula E."/>
            <person name="Henrissat B."/>
            <person name="Kohler A."/>
            <person name="Grigoriev I.V."/>
            <person name="Martin F.M."/>
            <person name="Hacquard S."/>
        </authorList>
    </citation>
    <scope>NUCLEOTIDE SEQUENCE</scope>
    <source>
        <strain evidence="4">MPI-CAGE-CH-0230</strain>
    </source>
</reference>
<gene>
    <name evidence="4" type="ORF">B0I36DRAFT_341157</name>
</gene>
<feature type="transmembrane region" description="Helical" evidence="2">
    <location>
        <begin position="86"/>
        <end position="109"/>
    </location>
</feature>
<evidence type="ECO:0000313" key="4">
    <source>
        <dbReference type="EMBL" id="KAH7010821.1"/>
    </source>
</evidence>
<feature type="compositionally biased region" description="Polar residues" evidence="1">
    <location>
        <begin position="34"/>
        <end position="47"/>
    </location>
</feature>
<accession>A0A9P8XS38</accession>
<dbReference type="Proteomes" id="UP000756346">
    <property type="component" value="Unassembled WGS sequence"/>
</dbReference>
<evidence type="ECO:0000313" key="5">
    <source>
        <dbReference type="Proteomes" id="UP000756346"/>
    </source>
</evidence>
<keyword evidence="5" id="KW-1185">Reference proteome</keyword>
<feature type="transmembrane region" description="Helical" evidence="2">
    <location>
        <begin position="305"/>
        <end position="327"/>
    </location>
</feature>
<dbReference type="AlphaFoldDB" id="A0A9P8XS38"/>
<organism evidence="4 5">
    <name type="scientific">Microdochium trichocladiopsis</name>
    <dbReference type="NCBI Taxonomy" id="1682393"/>
    <lineage>
        <taxon>Eukaryota</taxon>
        <taxon>Fungi</taxon>
        <taxon>Dikarya</taxon>
        <taxon>Ascomycota</taxon>
        <taxon>Pezizomycotina</taxon>
        <taxon>Sordariomycetes</taxon>
        <taxon>Xylariomycetidae</taxon>
        <taxon>Xylariales</taxon>
        <taxon>Microdochiaceae</taxon>
        <taxon>Microdochium</taxon>
    </lineage>
</organism>
<evidence type="ECO:0000256" key="1">
    <source>
        <dbReference type="SAM" id="MobiDB-lite"/>
    </source>
</evidence>